<feature type="region of interest" description="Disordered" evidence="3">
    <location>
        <begin position="248"/>
        <end position="285"/>
    </location>
</feature>
<feature type="compositionally biased region" description="Low complexity" evidence="3">
    <location>
        <begin position="431"/>
        <end position="441"/>
    </location>
</feature>
<feature type="coiled-coil region" evidence="2">
    <location>
        <begin position="329"/>
        <end position="356"/>
    </location>
</feature>
<feature type="region of interest" description="Disordered" evidence="3">
    <location>
        <begin position="378"/>
        <end position="462"/>
    </location>
</feature>
<dbReference type="OMA" id="HENWDSK"/>
<evidence type="ECO:0000256" key="1">
    <source>
        <dbReference type="ARBA" id="ARBA00010652"/>
    </source>
</evidence>
<dbReference type="GeneID" id="90162339"/>
<reference evidence="5 6" key="1">
    <citation type="submission" date="2020-04" db="EMBL/GenBank/DDBJ databases">
        <title>MicrobeNet Type strains.</title>
        <authorList>
            <person name="Nicholson A.C."/>
        </authorList>
    </citation>
    <scope>NUCLEOTIDE SEQUENCE [LARGE SCALE GENOMIC DNA]</scope>
    <source>
        <strain evidence="5 6">ATCC BAA-14</strain>
    </source>
</reference>
<gene>
    <name evidence="5" type="ORF">HGA05_21055</name>
</gene>
<dbReference type="EMBL" id="JAAXPC010000014">
    <property type="protein sequence ID" value="NKY04062.1"/>
    <property type="molecule type" value="Genomic_DNA"/>
</dbReference>
<organism evidence="5 6">
    <name type="scientific">Gordonia polyisoprenivorans</name>
    <dbReference type="NCBI Taxonomy" id="84595"/>
    <lineage>
        <taxon>Bacteria</taxon>
        <taxon>Bacillati</taxon>
        <taxon>Actinomycetota</taxon>
        <taxon>Actinomycetes</taxon>
        <taxon>Mycobacteriales</taxon>
        <taxon>Gordoniaceae</taxon>
        <taxon>Gordonia</taxon>
    </lineage>
</organism>
<evidence type="ECO:0000256" key="2">
    <source>
        <dbReference type="SAM" id="Coils"/>
    </source>
</evidence>
<evidence type="ECO:0000313" key="6">
    <source>
        <dbReference type="Proteomes" id="UP000563898"/>
    </source>
</evidence>
<protein>
    <submittedName>
        <fullName evidence="5">PPE domain-containing protein</fullName>
    </submittedName>
</protein>
<dbReference type="InterPro" id="IPR038332">
    <property type="entry name" value="PPE_sf"/>
</dbReference>
<dbReference type="Gene3D" id="1.20.1260.20">
    <property type="entry name" value="PPE superfamily"/>
    <property type="match status" value="1"/>
</dbReference>
<feature type="domain" description="PPE" evidence="4">
    <location>
        <begin position="67"/>
        <end position="120"/>
    </location>
</feature>
<keyword evidence="2" id="KW-0175">Coiled coil</keyword>
<feature type="compositionally biased region" description="Polar residues" evidence="3">
    <location>
        <begin position="416"/>
        <end position="428"/>
    </location>
</feature>
<comment type="similarity">
    <text evidence="1">Belongs to the mycobacterial PPE family.</text>
</comment>
<dbReference type="Proteomes" id="UP000563898">
    <property type="component" value="Unassembled WGS sequence"/>
</dbReference>
<accession>A0A846WR48</accession>
<feature type="region of interest" description="Disordered" evidence="3">
    <location>
        <begin position="484"/>
        <end position="507"/>
    </location>
</feature>
<sequence length="507" mass="51064">MGEETRTSISVPSVPTAVRNTLDTLISLQNATQRKPGTDTQSLAVNHENWDSKTFLQMRDVKDSLNAGTVRAVAAGWKTLGSEWADAMESYKKNIADVTSGDWTGDAASAANGAVSSFVGEFPQSIREFGGSLSDRLTHLAENFDLVVSNFPETPESRYQHHEFNNESMAEVRNYYSYDEVVTENTYTGGYTWKFADMDGDENSPFDDLKKILDDSYAAATKAKELLTTNYSQALDAVLQNMPTMAPASGNPTGGFDSGPMGGGAGGGGGGAGGGGGGAPHPDVSKAVNRALDDIKRQQVTPASGSENPMQQVANTAGQALSSLGSQAAQGVQQALSQAEQTAQQAAQQAAQQVSATAPTGEASGFSGMVSPAALRSGAGGGGAGKGGGGAGKGAGGGGGAPGGGTPEKPTERTTKAGTTSSEQSTTARPAAGIAQTSQGTGTSGAGAPGAGGRGAGGGGDKVHKVLKALRTRVNGEAIVGVAEDDAAPVTTDDNGENPGPDGGVRA</sequence>
<dbReference type="RefSeq" id="WP_006372853.1">
    <property type="nucleotide sequence ID" value="NZ_JAAXPC010000014.1"/>
</dbReference>
<evidence type="ECO:0000313" key="5">
    <source>
        <dbReference type="EMBL" id="NKY04062.1"/>
    </source>
</evidence>
<dbReference type="SUPFAM" id="SSF140459">
    <property type="entry name" value="PE/PPE dimer-like"/>
    <property type="match status" value="1"/>
</dbReference>
<evidence type="ECO:0000256" key="3">
    <source>
        <dbReference type="SAM" id="MobiDB-lite"/>
    </source>
</evidence>
<proteinExistence type="inferred from homology"/>
<feature type="compositionally biased region" description="Gly residues" evidence="3">
    <location>
        <begin position="442"/>
        <end position="460"/>
    </location>
</feature>
<feature type="compositionally biased region" description="Gly residues" evidence="3">
    <location>
        <begin position="252"/>
        <end position="279"/>
    </location>
</feature>
<evidence type="ECO:0000259" key="4">
    <source>
        <dbReference type="Pfam" id="PF00823"/>
    </source>
</evidence>
<feature type="compositionally biased region" description="Gly residues" evidence="3">
    <location>
        <begin position="378"/>
        <end position="406"/>
    </location>
</feature>
<dbReference type="Pfam" id="PF00823">
    <property type="entry name" value="PPE"/>
    <property type="match status" value="1"/>
</dbReference>
<dbReference type="AlphaFoldDB" id="A0A846WR48"/>
<comment type="caution">
    <text evidence="5">The sequence shown here is derived from an EMBL/GenBank/DDBJ whole genome shotgun (WGS) entry which is preliminary data.</text>
</comment>
<dbReference type="InterPro" id="IPR000030">
    <property type="entry name" value="PPE_dom"/>
</dbReference>
<name>A0A846WR48_9ACTN</name>